<evidence type="ECO:0000256" key="5">
    <source>
        <dbReference type="ARBA" id="ARBA00023242"/>
    </source>
</evidence>
<evidence type="ECO:0000256" key="1">
    <source>
        <dbReference type="ARBA" id="ARBA00004123"/>
    </source>
</evidence>
<evidence type="ECO:0000256" key="4">
    <source>
        <dbReference type="ARBA" id="ARBA00022833"/>
    </source>
</evidence>
<keyword evidence="2" id="KW-0479">Metal-binding</keyword>
<evidence type="ECO:0000313" key="10">
    <source>
        <dbReference type="Proteomes" id="UP001408789"/>
    </source>
</evidence>
<organism evidence="9 10">
    <name type="scientific">Deinandra increscens subsp. villosa</name>
    <dbReference type="NCBI Taxonomy" id="3103831"/>
    <lineage>
        <taxon>Eukaryota</taxon>
        <taxon>Viridiplantae</taxon>
        <taxon>Streptophyta</taxon>
        <taxon>Embryophyta</taxon>
        <taxon>Tracheophyta</taxon>
        <taxon>Spermatophyta</taxon>
        <taxon>Magnoliopsida</taxon>
        <taxon>eudicotyledons</taxon>
        <taxon>Gunneridae</taxon>
        <taxon>Pentapetalae</taxon>
        <taxon>asterids</taxon>
        <taxon>campanulids</taxon>
        <taxon>Asterales</taxon>
        <taxon>Asteraceae</taxon>
        <taxon>Asteroideae</taxon>
        <taxon>Heliantheae alliance</taxon>
        <taxon>Madieae</taxon>
        <taxon>Madiinae</taxon>
        <taxon>Deinandra</taxon>
    </lineage>
</organism>
<evidence type="ECO:0000256" key="3">
    <source>
        <dbReference type="ARBA" id="ARBA00022771"/>
    </source>
</evidence>
<keyword evidence="3 6" id="KW-0863">Zinc-finger</keyword>
<comment type="caution">
    <text evidence="9">The sequence shown here is derived from an EMBL/GenBank/DDBJ whole genome shotgun (WGS) entry which is preliminary data.</text>
</comment>
<evidence type="ECO:0000256" key="2">
    <source>
        <dbReference type="ARBA" id="ARBA00022723"/>
    </source>
</evidence>
<dbReference type="InterPro" id="IPR036236">
    <property type="entry name" value="Znf_C2H2_sf"/>
</dbReference>
<dbReference type="Gene3D" id="3.30.160.60">
    <property type="entry name" value="Classic Zinc Finger"/>
    <property type="match status" value="1"/>
</dbReference>
<dbReference type="PANTHER" id="PTHR47287:SF18">
    <property type="entry name" value="TRANSCRIPTION FACTOR C2H2 FAMILY"/>
    <property type="match status" value="1"/>
</dbReference>
<dbReference type="GO" id="GO:0005634">
    <property type="term" value="C:nucleus"/>
    <property type="evidence" value="ECO:0007669"/>
    <property type="project" value="UniProtKB-SubCell"/>
</dbReference>
<evidence type="ECO:0000256" key="7">
    <source>
        <dbReference type="SAM" id="MobiDB-lite"/>
    </source>
</evidence>
<evidence type="ECO:0000256" key="6">
    <source>
        <dbReference type="PROSITE-ProRule" id="PRU00042"/>
    </source>
</evidence>
<dbReference type="PANTHER" id="PTHR47287">
    <property type="entry name" value="C2H2 AND C2HC ZINC FINGERS SUPERFAMILY PROTEIN"/>
    <property type="match status" value="1"/>
</dbReference>
<sequence>MALSESIDLEIEVHNDNESDTISQVDSNISVHETSQIMYDSVSLELSLSFNSNIDKFEPRDCIGSSTSITSKTTHEAESSATPLTISRMFPCNYCERKFLTSQALGGHQNAHKRERMLAKRALRMGMFSDRYASQLAVFPFHGTSFKSLQIKAHSSQHQTFTPPVVRMPKESSSKLPRQSNGFMGLRTYAKDDEPEQLLWPGSFRQVDATGVEVDPRLGKSEGHIVEGIRPVYDGYATLDLTLGL</sequence>
<accession>A0AAP0GVM5</accession>
<proteinExistence type="predicted"/>
<dbReference type="Proteomes" id="UP001408789">
    <property type="component" value="Unassembled WGS sequence"/>
</dbReference>
<dbReference type="InterPro" id="IPR044246">
    <property type="entry name" value="ZFP3-like"/>
</dbReference>
<keyword evidence="10" id="KW-1185">Reference proteome</keyword>
<name>A0AAP0GVM5_9ASTR</name>
<gene>
    <name evidence="9" type="ORF">SSX86_016421</name>
</gene>
<dbReference type="EMBL" id="JBCNJP010000017">
    <property type="protein sequence ID" value="KAK9065038.1"/>
    <property type="molecule type" value="Genomic_DNA"/>
</dbReference>
<protein>
    <recommendedName>
        <fullName evidence="8">C2H2-type domain-containing protein</fullName>
    </recommendedName>
</protein>
<dbReference type="GO" id="GO:0008270">
    <property type="term" value="F:zinc ion binding"/>
    <property type="evidence" value="ECO:0007669"/>
    <property type="project" value="UniProtKB-KW"/>
</dbReference>
<dbReference type="PROSITE" id="PS50157">
    <property type="entry name" value="ZINC_FINGER_C2H2_2"/>
    <property type="match status" value="1"/>
</dbReference>
<dbReference type="AlphaFoldDB" id="A0AAP0GVM5"/>
<keyword evidence="5" id="KW-0539">Nucleus</keyword>
<dbReference type="GO" id="GO:0009788">
    <property type="term" value="P:negative regulation of abscisic acid-activated signaling pathway"/>
    <property type="evidence" value="ECO:0007669"/>
    <property type="project" value="InterPro"/>
</dbReference>
<reference evidence="9 10" key="1">
    <citation type="submission" date="2024-04" db="EMBL/GenBank/DDBJ databases">
        <title>The reference genome of an endangered Asteraceae, Deinandra increscens subsp. villosa, native to the Central Coast of California.</title>
        <authorList>
            <person name="Guilliams M."/>
            <person name="Hasenstab-Lehman K."/>
            <person name="Meyer R."/>
            <person name="Mcevoy S."/>
        </authorList>
    </citation>
    <scope>NUCLEOTIDE SEQUENCE [LARGE SCALE GENOMIC DNA]</scope>
    <source>
        <tissue evidence="9">Leaf</tissue>
    </source>
</reference>
<dbReference type="SUPFAM" id="SSF57667">
    <property type="entry name" value="beta-beta-alpha zinc fingers"/>
    <property type="match status" value="1"/>
</dbReference>
<comment type="subcellular location">
    <subcellularLocation>
        <location evidence="1">Nucleus</location>
    </subcellularLocation>
</comment>
<feature type="domain" description="C2H2-type" evidence="8">
    <location>
        <begin position="90"/>
        <end position="117"/>
    </location>
</feature>
<evidence type="ECO:0000259" key="8">
    <source>
        <dbReference type="PROSITE" id="PS50157"/>
    </source>
</evidence>
<dbReference type="PROSITE" id="PS00028">
    <property type="entry name" value="ZINC_FINGER_C2H2_1"/>
    <property type="match status" value="1"/>
</dbReference>
<feature type="region of interest" description="Disordered" evidence="7">
    <location>
        <begin position="158"/>
        <end position="179"/>
    </location>
</feature>
<keyword evidence="4" id="KW-0862">Zinc</keyword>
<dbReference type="InterPro" id="IPR013087">
    <property type="entry name" value="Znf_C2H2_type"/>
</dbReference>
<evidence type="ECO:0000313" key="9">
    <source>
        <dbReference type="EMBL" id="KAK9065038.1"/>
    </source>
</evidence>